<organism evidence="1 2">
    <name type="scientific">Fusarium proliferatum (strain ET1)</name>
    <name type="common">Orchid endophyte fungus</name>
    <dbReference type="NCBI Taxonomy" id="1227346"/>
    <lineage>
        <taxon>Eukaryota</taxon>
        <taxon>Fungi</taxon>
        <taxon>Dikarya</taxon>
        <taxon>Ascomycota</taxon>
        <taxon>Pezizomycotina</taxon>
        <taxon>Sordariomycetes</taxon>
        <taxon>Hypocreomycetidae</taxon>
        <taxon>Hypocreales</taxon>
        <taxon>Nectriaceae</taxon>
        <taxon>Fusarium</taxon>
        <taxon>Fusarium fujikuroi species complex</taxon>
    </lineage>
</organism>
<sequence length="123" mass="13648">MNCLQVEVEQALAADVSLALDVVLSWCGDYPGLERLYMFKRRPIQSGTGIQKAHRTLYELGSLLPLIHQLLAKVLRRYLDMKRGRGMSAKLTGNIPINGSGHSGTVVRRQREETSKAGLIAML</sequence>
<gene>
    <name evidence="1" type="ORF">FPRO_07819</name>
</gene>
<proteinExistence type="predicted"/>
<name>A0A1L7VU50_FUSPR</name>
<dbReference type="AlphaFoldDB" id="A0A1L7VU50"/>
<dbReference type="EMBL" id="FJOF01000007">
    <property type="protein sequence ID" value="CZR43265.1"/>
    <property type="molecule type" value="Genomic_DNA"/>
</dbReference>
<dbReference type="GeneID" id="42052697"/>
<protein>
    <submittedName>
        <fullName evidence="1">Uncharacterized protein</fullName>
    </submittedName>
</protein>
<keyword evidence="2" id="KW-1185">Reference proteome</keyword>
<dbReference type="Proteomes" id="UP000183971">
    <property type="component" value="Unassembled WGS sequence"/>
</dbReference>
<evidence type="ECO:0000313" key="1">
    <source>
        <dbReference type="EMBL" id="CZR43265.1"/>
    </source>
</evidence>
<dbReference type="VEuPathDB" id="FungiDB:FPRO_07819"/>
<reference evidence="2" key="1">
    <citation type="journal article" date="2016" name="Genome Biol. Evol.">
        <title>Comparative 'omics' of the Fusarium fujikuroi species complex highlights differences in genetic potential and metabolite synthesis.</title>
        <authorList>
            <person name="Niehaus E.-M."/>
            <person name="Muensterkoetter M."/>
            <person name="Proctor R.H."/>
            <person name="Brown D.W."/>
            <person name="Sharon A."/>
            <person name="Idan Y."/>
            <person name="Oren-Young L."/>
            <person name="Sieber C.M."/>
            <person name="Novak O."/>
            <person name="Pencik A."/>
            <person name="Tarkowska D."/>
            <person name="Hromadova K."/>
            <person name="Freeman S."/>
            <person name="Maymon M."/>
            <person name="Elazar M."/>
            <person name="Youssef S.A."/>
            <person name="El-Shabrawy E.S.M."/>
            <person name="Shalaby A.B.A."/>
            <person name="Houterman P."/>
            <person name="Brock N.L."/>
            <person name="Burkhardt I."/>
            <person name="Tsavkelova E.A."/>
            <person name="Dickschat J.S."/>
            <person name="Galuszka P."/>
            <person name="Gueldener U."/>
            <person name="Tudzynski B."/>
        </authorList>
    </citation>
    <scope>NUCLEOTIDE SEQUENCE [LARGE SCALE GENOMIC DNA]</scope>
    <source>
        <strain evidence="2">ET1</strain>
    </source>
</reference>
<evidence type="ECO:0000313" key="2">
    <source>
        <dbReference type="Proteomes" id="UP000183971"/>
    </source>
</evidence>
<dbReference type="RefSeq" id="XP_031083856.1">
    <property type="nucleotide sequence ID" value="XM_031234084.1"/>
</dbReference>
<accession>A0A1L7VU50</accession>
<comment type="caution">
    <text evidence="1">The sequence shown here is derived from an EMBL/GenBank/DDBJ whole genome shotgun (WGS) entry which is preliminary data.</text>
</comment>